<evidence type="ECO:0000259" key="7">
    <source>
        <dbReference type="Pfam" id="PF01593"/>
    </source>
</evidence>
<proteinExistence type="inferred from homology"/>
<dbReference type="GO" id="GO:0097621">
    <property type="term" value="F:monoamine oxidase activity"/>
    <property type="evidence" value="ECO:0007669"/>
    <property type="project" value="UniProtKB-EC"/>
</dbReference>
<dbReference type="PRINTS" id="PR00757">
    <property type="entry name" value="AMINEOXDASEF"/>
</dbReference>
<gene>
    <name evidence="8" type="ORF">LTR84_000698</name>
</gene>
<keyword evidence="9" id="KW-1185">Reference proteome</keyword>
<feature type="binding site" evidence="5">
    <location>
        <begin position="70"/>
        <end position="71"/>
    </location>
    <ligand>
        <name>FAD</name>
        <dbReference type="ChEBI" id="CHEBI:57692"/>
    </ligand>
</feature>
<protein>
    <recommendedName>
        <fullName evidence="6">Amine oxidase</fullName>
        <ecNumber evidence="6">1.4.3.-</ecNumber>
    </recommendedName>
</protein>
<organism evidence="8 9">
    <name type="scientific">Exophiala bonariae</name>
    <dbReference type="NCBI Taxonomy" id="1690606"/>
    <lineage>
        <taxon>Eukaryota</taxon>
        <taxon>Fungi</taxon>
        <taxon>Dikarya</taxon>
        <taxon>Ascomycota</taxon>
        <taxon>Pezizomycotina</taxon>
        <taxon>Eurotiomycetes</taxon>
        <taxon>Chaetothyriomycetidae</taxon>
        <taxon>Chaetothyriales</taxon>
        <taxon>Herpotrichiellaceae</taxon>
        <taxon>Exophiala</taxon>
    </lineage>
</organism>
<dbReference type="AlphaFoldDB" id="A0AAV9NT28"/>
<evidence type="ECO:0000313" key="8">
    <source>
        <dbReference type="EMBL" id="KAK5064864.1"/>
    </source>
</evidence>
<sequence length="496" mass="55180">MDSKDGLHYDPESGVREGLPCDGVIIPSALHVEPGKLYDAIVIGAGYAGLIAARDLAVRVTEGHKVLLLEARDRIGGRTWTSVIEGYPYEMGGTWVHWGQPHVWTELSRYNLVDQLEDSAETLPGVTHKISYYFEHGRNDLSAEEDAQNMNTALTEFCNVDGQLGKTVMPFPHKPFTEAEQFTKWDRISAAERVNQIKDRLTPDQQSLLLSIIVTASGSPADQVAFTEILRWWALAGYDSQAYMDYIIKWKLKCGQTRLALRIFRDALASGNLSYRFSSPVHQIDQSRQQLVVTAKDGQHMSGQYLVCTVPLNTLNDVKFNPPLSHSKVLAASRGHVNLCVKAHAEVETADHRSWWGMAYNRKPGIMAGAFGDGLTPSGNAHLVSFSLNDAFQGGSDHGFSQIKAAYEEFHPFKIKRLLYHPWATDPYAKGTWAMYALGFGSRFKRDLQASQGRIHFASADWADGWHGFIDGAMEQGMRASAKILTELQKVPAARL</sequence>
<evidence type="ECO:0000256" key="4">
    <source>
        <dbReference type="ARBA" id="ARBA00048448"/>
    </source>
</evidence>
<feature type="domain" description="Amine oxidase" evidence="7">
    <location>
        <begin position="48"/>
        <end position="485"/>
    </location>
</feature>
<dbReference type="GeneID" id="89968920"/>
<evidence type="ECO:0000256" key="3">
    <source>
        <dbReference type="ARBA" id="ARBA00023002"/>
    </source>
</evidence>
<dbReference type="Proteomes" id="UP001358417">
    <property type="component" value="Unassembled WGS sequence"/>
</dbReference>
<keyword evidence="6" id="KW-0274">FAD</keyword>
<dbReference type="Gene3D" id="3.90.660.10">
    <property type="match status" value="2"/>
</dbReference>
<evidence type="ECO:0000256" key="5">
    <source>
        <dbReference type="PIRSR" id="PIRSR601613-1"/>
    </source>
</evidence>
<dbReference type="EC" id="1.4.3.-" evidence="6"/>
<evidence type="ECO:0000256" key="1">
    <source>
        <dbReference type="ARBA" id="ARBA00001974"/>
    </source>
</evidence>
<dbReference type="RefSeq" id="XP_064712188.1">
    <property type="nucleotide sequence ID" value="XM_064844328.1"/>
</dbReference>
<accession>A0AAV9NT28</accession>
<evidence type="ECO:0000256" key="2">
    <source>
        <dbReference type="ARBA" id="ARBA00005995"/>
    </source>
</evidence>
<dbReference type="InterPro" id="IPR050703">
    <property type="entry name" value="Flavin_MAO"/>
</dbReference>
<feature type="binding site" evidence="5">
    <location>
        <position position="386"/>
    </location>
    <ligand>
        <name>substrate</name>
    </ligand>
</feature>
<feature type="binding site" evidence="5">
    <location>
        <position position="281"/>
    </location>
    <ligand>
        <name>FAD</name>
        <dbReference type="ChEBI" id="CHEBI:57692"/>
    </ligand>
</feature>
<dbReference type="InterPro" id="IPR002937">
    <property type="entry name" value="Amino_oxidase"/>
</dbReference>
<comment type="cofactor">
    <cofactor evidence="1 6">
        <name>FAD</name>
        <dbReference type="ChEBI" id="CHEBI:57692"/>
    </cofactor>
</comment>
<dbReference type="InterPro" id="IPR001613">
    <property type="entry name" value="Flavin_amine_oxidase"/>
</dbReference>
<evidence type="ECO:0000256" key="6">
    <source>
        <dbReference type="RuleBase" id="RU362067"/>
    </source>
</evidence>
<keyword evidence="6" id="KW-0285">Flavoprotein</keyword>
<reference evidence="8 9" key="1">
    <citation type="submission" date="2023-08" db="EMBL/GenBank/DDBJ databases">
        <title>Black Yeasts Isolated from many extreme environments.</title>
        <authorList>
            <person name="Coleine C."/>
            <person name="Stajich J.E."/>
            <person name="Selbmann L."/>
        </authorList>
    </citation>
    <scope>NUCLEOTIDE SEQUENCE [LARGE SCALE GENOMIC DNA]</scope>
    <source>
        <strain evidence="8 9">CCFEE 5792</strain>
    </source>
</reference>
<dbReference type="SUPFAM" id="SSF51905">
    <property type="entry name" value="FAD/NAD(P)-binding domain"/>
    <property type="match status" value="1"/>
</dbReference>
<dbReference type="Gene3D" id="3.50.50.60">
    <property type="entry name" value="FAD/NAD(P)-binding domain"/>
    <property type="match status" value="2"/>
</dbReference>
<dbReference type="PANTHER" id="PTHR43563">
    <property type="entry name" value="AMINE OXIDASE"/>
    <property type="match status" value="1"/>
</dbReference>
<dbReference type="EMBL" id="JAVRRD010000001">
    <property type="protein sequence ID" value="KAK5064864.1"/>
    <property type="molecule type" value="Genomic_DNA"/>
</dbReference>
<comment type="caution">
    <text evidence="8">The sequence shown here is derived from an EMBL/GenBank/DDBJ whole genome shotgun (WGS) entry which is preliminary data.</text>
</comment>
<comment type="similarity">
    <text evidence="2 6">Belongs to the flavin monoamine oxidase family.</text>
</comment>
<evidence type="ECO:0000313" key="9">
    <source>
        <dbReference type="Proteomes" id="UP001358417"/>
    </source>
</evidence>
<dbReference type="InterPro" id="IPR036188">
    <property type="entry name" value="FAD/NAD-bd_sf"/>
</dbReference>
<name>A0AAV9NT28_9EURO</name>
<comment type="catalytic activity">
    <reaction evidence="4">
        <text>a secondary aliphatic amine + O2 + H2O = a primary amine + an aldehyde + H2O2</text>
        <dbReference type="Rhea" id="RHEA:26414"/>
        <dbReference type="ChEBI" id="CHEBI:15377"/>
        <dbReference type="ChEBI" id="CHEBI:15379"/>
        <dbReference type="ChEBI" id="CHEBI:16240"/>
        <dbReference type="ChEBI" id="CHEBI:17478"/>
        <dbReference type="ChEBI" id="CHEBI:58855"/>
        <dbReference type="ChEBI" id="CHEBI:65296"/>
        <dbReference type="EC" id="1.4.3.4"/>
    </reaction>
</comment>
<dbReference type="Pfam" id="PF01593">
    <property type="entry name" value="Amino_oxidase"/>
    <property type="match status" value="1"/>
</dbReference>
<dbReference type="PANTHER" id="PTHR43563:SF1">
    <property type="entry name" value="AMINE OXIDASE [FLAVIN-CONTAINING] B"/>
    <property type="match status" value="1"/>
</dbReference>
<keyword evidence="3 6" id="KW-0560">Oxidoreductase</keyword>